<dbReference type="RefSeq" id="WP_014660398.1">
    <property type="nucleotide sequence ID" value="NC_017737.1"/>
</dbReference>
<accession>I0EKQ6</accession>
<organism evidence="2 3">
    <name type="scientific">Helicobacter cetorum (strain ATCC BAA-429 / MIT 00-7128)</name>
    <dbReference type="NCBI Taxonomy" id="182217"/>
    <lineage>
        <taxon>Bacteria</taxon>
        <taxon>Pseudomonadati</taxon>
        <taxon>Campylobacterota</taxon>
        <taxon>Epsilonproteobacteria</taxon>
        <taxon>Campylobacterales</taxon>
        <taxon>Helicobacteraceae</taxon>
        <taxon>Helicobacter</taxon>
    </lineage>
</organism>
<evidence type="ECO:0000313" key="2">
    <source>
        <dbReference type="EMBL" id="AFI03525.1"/>
    </source>
</evidence>
<feature type="compositionally biased region" description="Basic and acidic residues" evidence="1">
    <location>
        <begin position="14"/>
        <end position="27"/>
    </location>
</feature>
<dbReference type="KEGG" id="hce:HCW_01170"/>
<dbReference type="HOGENOM" id="CLU_090993_3_0_7"/>
<gene>
    <name evidence="2" type="ordered locus">HCW_01170</name>
</gene>
<feature type="region of interest" description="Disordered" evidence="1">
    <location>
        <begin position="1"/>
        <end position="27"/>
    </location>
</feature>
<dbReference type="EMBL" id="CP003479">
    <property type="protein sequence ID" value="AFI03525.1"/>
    <property type="molecule type" value="Genomic_DNA"/>
</dbReference>
<evidence type="ECO:0000313" key="3">
    <source>
        <dbReference type="Proteomes" id="UP000005010"/>
    </source>
</evidence>
<sequence>MGSDELFKKRRARKQESRKNPSQEQKSRVLIVCEGEKTEPNYFLALKDYLRPKDIVRVIPAKHSSPSQILNTAKNRGENFDKVFCVMDVDKHETLEKALQETKENRMKPIISKPCFEFWILLHFEYCHNKPFYGSEWLVSEVKKKYCRDYSKGDYSKDKFRKLIEERSGNKARLTIAVEHAEKIEKKFKKEFKLLEIDLEKDLKNFNSYTNMHVLIKELNLFKQKTEN</sequence>
<dbReference type="Proteomes" id="UP000005010">
    <property type="component" value="Chromosome"/>
</dbReference>
<dbReference type="Pfam" id="PF13707">
    <property type="entry name" value="RloB"/>
    <property type="match status" value="1"/>
</dbReference>
<keyword evidence="3" id="KW-1185">Reference proteome</keyword>
<dbReference type="PATRIC" id="fig|182217.3.peg.243"/>
<evidence type="ECO:0000256" key="1">
    <source>
        <dbReference type="SAM" id="MobiDB-lite"/>
    </source>
</evidence>
<dbReference type="eggNOG" id="ENOG5032ZS8">
    <property type="taxonomic scope" value="Bacteria"/>
</dbReference>
<dbReference type="InterPro" id="IPR025591">
    <property type="entry name" value="RloB"/>
</dbReference>
<dbReference type="AlphaFoldDB" id="I0EKQ6"/>
<reference evidence="3" key="1">
    <citation type="submission" date="2012-04" db="EMBL/GenBank/DDBJ databases">
        <title>Complete genome sequence of Helicobacter cetorum strain MIT 00-7128.</title>
        <authorList>
            <person name="Kersulyte D."/>
            <person name="Berg D.E."/>
        </authorList>
    </citation>
    <scope>NUCLEOTIDE SEQUENCE [LARGE SCALE GENOMIC DNA]</scope>
    <source>
        <strain evidence="3">MIT 00-7128</strain>
    </source>
</reference>
<name>I0EKQ6_HELC0</name>
<protein>
    <submittedName>
        <fullName evidence="2">RloB</fullName>
    </submittedName>
</protein>
<proteinExistence type="predicted"/>